<sequence>MKIAYPIQPKQAVAHLNADSWVLINRRHIRKILAEFAHEGIILPQLLRTHADGGSYQLAVPSKPEVIYYFDASILALNHWSIDPDSIVKKQSGQTVPLDSLAFVVEFNKEMGIEQEMLPVYMEEISSTLSGSTYTYFQGKKSADELVGATYQEIEGNMTGHPRFAANNGRVGFDAADYQYYAPEAASPFPLLWLAGHKSGGEFTGIADLDYDQVMQQELGPELLAQFSEKIKAKGLVPEDYYYFPVHPWQWFNKLANIFSPAIATGHLLCLGYSTDHYLPQQSIRTFYNVSNPTRFYAKTALSILNMGYVRGLSPFFMRTNPGINQWIYELTLDDPYLQDVGFCILREVASVSYSHSYFEQALSVDSPYKKMLACLWRESPASVLREGQQLMTMAALLHVDDKGKALLPALIQASGLSIDEWLQAYFNCYLSPLLHCFYKWDMVFMPHGENLILVLENHIPVRAIMKDIGEEVSLLNSSLDVPEVAERLKVSVREENKTLPIFTQVFDSIFRFVAAILVEQAGYPEQAFWKNVAACIQAYQQAHPEFKAAYETDDFFVDSFHSDALNRMQLRNNRQLRDRKDPYNGRTNVGVLINPIAQFKNNK</sequence>
<dbReference type="Gene3D" id="6.10.250.3370">
    <property type="match status" value="1"/>
</dbReference>
<comment type="pathway">
    <text evidence="1">Siderophore biosynthesis.</text>
</comment>
<dbReference type="Pfam" id="PF04183">
    <property type="entry name" value="IucA_IucC"/>
    <property type="match status" value="1"/>
</dbReference>
<dbReference type="Gene3D" id="3.30.310.280">
    <property type="match status" value="1"/>
</dbReference>
<evidence type="ECO:0000259" key="3">
    <source>
        <dbReference type="Pfam" id="PF06276"/>
    </source>
</evidence>
<dbReference type="PANTHER" id="PTHR34384:SF6">
    <property type="entry name" value="STAPHYLOFERRIN B SYNTHASE"/>
    <property type="match status" value="1"/>
</dbReference>
<dbReference type="Pfam" id="PF06276">
    <property type="entry name" value="FhuF"/>
    <property type="match status" value="1"/>
</dbReference>
<organism evidence="4 5">
    <name type="scientific">Sphingobacterium detergens</name>
    <dbReference type="NCBI Taxonomy" id="1145106"/>
    <lineage>
        <taxon>Bacteria</taxon>
        <taxon>Pseudomonadati</taxon>
        <taxon>Bacteroidota</taxon>
        <taxon>Sphingobacteriia</taxon>
        <taxon>Sphingobacteriales</taxon>
        <taxon>Sphingobacteriaceae</taxon>
        <taxon>Sphingobacterium</taxon>
    </lineage>
</organism>
<name>A0A420BFA1_SPHD1</name>
<dbReference type="InterPro" id="IPR007310">
    <property type="entry name" value="Aerobactin_biosyn_IucA/IucC_N"/>
</dbReference>
<dbReference type="OrthoDB" id="495728at2"/>
<dbReference type="GO" id="GO:0019290">
    <property type="term" value="P:siderophore biosynthetic process"/>
    <property type="evidence" value="ECO:0007669"/>
    <property type="project" value="InterPro"/>
</dbReference>
<comment type="caution">
    <text evidence="4">The sequence shown here is derived from an EMBL/GenBank/DDBJ whole genome shotgun (WGS) entry which is preliminary data.</text>
</comment>
<gene>
    <name evidence="4" type="ORF">DFQ12_0222</name>
</gene>
<proteinExistence type="predicted"/>
<dbReference type="InterPro" id="IPR037455">
    <property type="entry name" value="LucA/IucC-like"/>
</dbReference>
<evidence type="ECO:0000256" key="1">
    <source>
        <dbReference type="ARBA" id="ARBA00004924"/>
    </source>
</evidence>
<reference evidence="4 5" key="1">
    <citation type="submission" date="2018-09" db="EMBL/GenBank/DDBJ databases">
        <title>Genomic Encyclopedia of Type Strains, Phase III (KMG-III): the genomes of soil and plant-associated and newly described type strains.</title>
        <authorList>
            <person name="Whitman W."/>
        </authorList>
    </citation>
    <scope>NUCLEOTIDE SEQUENCE [LARGE SCALE GENOMIC DNA]</scope>
    <source>
        <strain evidence="4 5">CECT 7938</strain>
    </source>
</reference>
<feature type="domain" description="Aerobactin siderophore biosynthesis IucA/IucC N-terminal" evidence="2">
    <location>
        <begin position="151"/>
        <end position="399"/>
    </location>
</feature>
<dbReference type="InterPro" id="IPR022770">
    <property type="entry name" value="IucA/IucC-like_C"/>
</dbReference>
<feature type="domain" description="Aerobactin siderophore biosynthesis IucA/IucC-like C-terminal" evidence="3">
    <location>
        <begin position="421"/>
        <end position="578"/>
    </location>
</feature>
<evidence type="ECO:0000259" key="2">
    <source>
        <dbReference type="Pfam" id="PF04183"/>
    </source>
</evidence>
<dbReference type="Proteomes" id="UP000286246">
    <property type="component" value="Unassembled WGS sequence"/>
</dbReference>
<dbReference type="GO" id="GO:0016881">
    <property type="term" value="F:acid-amino acid ligase activity"/>
    <property type="evidence" value="ECO:0007669"/>
    <property type="project" value="UniProtKB-ARBA"/>
</dbReference>
<protein>
    <submittedName>
        <fullName evidence="4">Siderophore synthetase component</fullName>
    </submittedName>
</protein>
<dbReference type="PANTHER" id="PTHR34384">
    <property type="entry name" value="L-2,3-DIAMINOPROPANOATE--CITRATE LIGASE"/>
    <property type="match status" value="1"/>
</dbReference>
<evidence type="ECO:0000313" key="5">
    <source>
        <dbReference type="Proteomes" id="UP000286246"/>
    </source>
</evidence>
<dbReference type="AlphaFoldDB" id="A0A420BFA1"/>
<accession>A0A420BFA1</accession>
<evidence type="ECO:0000313" key="4">
    <source>
        <dbReference type="EMBL" id="RKE55391.1"/>
    </source>
</evidence>
<keyword evidence="5" id="KW-1185">Reference proteome</keyword>
<dbReference type="RefSeq" id="WP_120257176.1">
    <property type="nucleotide sequence ID" value="NZ_RAPY01000001.1"/>
</dbReference>
<dbReference type="EMBL" id="RAPY01000001">
    <property type="protein sequence ID" value="RKE55391.1"/>
    <property type="molecule type" value="Genomic_DNA"/>
</dbReference>
<dbReference type="Gene3D" id="1.10.510.40">
    <property type="match status" value="1"/>
</dbReference>